<dbReference type="KEGG" id="vta:A0144"/>
<gene>
    <name evidence="2" type="ORF">VTAP4600_A0144</name>
</gene>
<dbReference type="Gene3D" id="2.40.30.170">
    <property type="match status" value="1"/>
</dbReference>
<sequence>MTSKRKLLFFPVFAVGVLLLVLAVNLRPTPPTKPAGSRARLVEVMPLELKAMAPIAIGFGKVEPKLEWKAISEVTGKVVYRHPHLEKGRMLPAGTEILRIDPLDYELKLAQTQADLTSSLVQLSKLDLEKSNLESTIKIETNRLAISKNELERQQNLRKKGLASQSDLDQQNQSYLSQQKLVLDMKNQLTLFPDERKVAAAQVKMNQARVQEAQRSLEKTSITLPKDLRISEVDVEQNQVVNMQQTMVVGHGLDVMEVEAQMSLHDMRTLIGSLDTFKGEEHGLPTLKVEAIDASIELNSGNLNVKWPATVARISETVDLNQATVGVILEIQQDYEKIEPDTSPPLINGMFVKAEMLGQQNPSWVVPERALHGDKIYLMNNEDRLTIETVEVLYRRDNQVVIDGDLEQGSKLILNDLLPAINGMLLREVNDSKEEDPA</sequence>
<proteinExistence type="predicted"/>
<dbReference type="PANTHER" id="PTHR30469:SF12">
    <property type="entry name" value="MULTIDRUG RESISTANCE PROTEIN MDTA"/>
    <property type="match status" value="1"/>
</dbReference>
<dbReference type="PANTHER" id="PTHR30469">
    <property type="entry name" value="MULTIDRUG RESISTANCE PROTEIN MDTA"/>
    <property type="match status" value="1"/>
</dbReference>
<feature type="coiled-coil region" evidence="1">
    <location>
        <begin position="123"/>
        <end position="157"/>
    </location>
</feature>
<dbReference type="AlphaFoldDB" id="A0A2N8Z8D6"/>
<evidence type="ECO:0000313" key="2">
    <source>
        <dbReference type="EMBL" id="SON48123.1"/>
    </source>
</evidence>
<dbReference type="OrthoDB" id="5645220at2"/>
<keyword evidence="1" id="KW-0175">Coiled coil</keyword>
<dbReference type="Gene3D" id="2.40.50.100">
    <property type="match status" value="1"/>
</dbReference>
<accession>A0A2N8Z8D6</accession>
<reference evidence="2 3" key="1">
    <citation type="submission" date="2017-10" db="EMBL/GenBank/DDBJ databases">
        <authorList>
            <person name="Banno H."/>
            <person name="Chua N.-H."/>
        </authorList>
    </citation>
    <scope>NUCLEOTIDE SEQUENCE [LARGE SCALE GENOMIC DNA]</scope>
    <source>
        <strain evidence="2">Vibrio tapetis CECT4600</strain>
    </source>
</reference>
<name>A0A2N8Z8D6_9VIBR</name>
<keyword evidence="3" id="KW-1185">Reference proteome</keyword>
<dbReference type="GO" id="GO:1990281">
    <property type="term" value="C:efflux pump complex"/>
    <property type="evidence" value="ECO:0007669"/>
    <property type="project" value="TreeGrafter"/>
</dbReference>
<evidence type="ECO:0000256" key="1">
    <source>
        <dbReference type="SAM" id="Coils"/>
    </source>
</evidence>
<dbReference type="EMBL" id="LT960611">
    <property type="protein sequence ID" value="SON48123.1"/>
    <property type="molecule type" value="Genomic_DNA"/>
</dbReference>
<protein>
    <submittedName>
        <fullName evidence="2">Putative HlyD-like secretion protein</fullName>
    </submittedName>
</protein>
<evidence type="ECO:0000313" key="3">
    <source>
        <dbReference type="Proteomes" id="UP000235828"/>
    </source>
</evidence>
<dbReference type="RefSeq" id="WP_102521050.1">
    <property type="nucleotide sequence ID" value="NZ_LT960611.1"/>
</dbReference>
<dbReference type="Gene3D" id="1.10.287.470">
    <property type="entry name" value="Helix hairpin bin"/>
    <property type="match status" value="1"/>
</dbReference>
<dbReference type="GO" id="GO:0015562">
    <property type="term" value="F:efflux transmembrane transporter activity"/>
    <property type="evidence" value="ECO:0007669"/>
    <property type="project" value="TreeGrafter"/>
</dbReference>
<dbReference type="Proteomes" id="UP000235828">
    <property type="component" value="Chromosome A"/>
</dbReference>
<dbReference type="SUPFAM" id="SSF111369">
    <property type="entry name" value="HlyD-like secretion proteins"/>
    <property type="match status" value="1"/>
</dbReference>
<organism evidence="2 3">
    <name type="scientific">Vibrio tapetis subsp. tapetis</name>
    <dbReference type="NCBI Taxonomy" id="1671868"/>
    <lineage>
        <taxon>Bacteria</taxon>
        <taxon>Pseudomonadati</taxon>
        <taxon>Pseudomonadota</taxon>
        <taxon>Gammaproteobacteria</taxon>
        <taxon>Vibrionales</taxon>
        <taxon>Vibrionaceae</taxon>
        <taxon>Vibrio</taxon>
    </lineage>
</organism>
<dbReference type="Gene3D" id="2.40.420.20">
    <property type="match status" value="1"/>
</dbReference>